<accession>A0A0W1KIN1</accession>
<keyword evidence="1" id="KW-0812">Transmembrane</keyword>
<keyword evidence="1" id="KW-1133">Transmembrane helix</keyword>
<protein>
    <recommendedName>
        <fullName evidence="4">N-acetyltransferase domain-containing protein</fullName>
    </recommendedName>
</protein>
<dbReference type="PATRIC" id="fig|59561.3.peg.1202"/>
<keyword evidence="3" id="KW-1185">Reference proteome</keyword>
<comment type="caution">
    <text evidence="2">The sequence shown here is derived from an EMBL/GenBank/DDBJ whole genome shotgun (WGS) entry which is preliminary data.</text>
</comment>
<evidence type="ECO:0000313" key="3">
    <source>
        <dbReference type="Proteomes" id="UP000054404"/>
    </source>
</evidence>
<feature type="transmembrane region" description="Helical" evidence="1">
    <location>
        <begin position="50"/>
        <end position="66"/>
    </location>
</feature>
<sequence length="203" mass="22612">MPLWEFIGWAGSVLVIVSLMVPSIRRFRVLNLLGSFIATVYNIYFGIWPYAAMNGVIVIIDAYWLWRLTRDDGERGYSVLDVDAGEPLVARFLDRHAAAIAEAFPRFDRAALPSARAFLLMHEDEVIGLFALRPEGDTGHILIDYVTERFRDLTPGAFLYGNASLFEGLAVNSVAVPLRDAADPVYFAKQGFADRGDLLVRGV</sequence>
<proteinExistence type="predicted"/>
<evidence type="ECO:0008006" key="4">
    <source>
        <dbReference type="Google" id="ProtNLM"/>
    </source>
</evidence>
<keyword evidence="1" id="KW-0472">Membrane</keyword>
<evidence type="ECO:0000313" key="2">
    <source>
        <dbReference type="EMBL" id="KTF03880.1"/>
    </source>
</evidence>
<dbReference type="OrthoDB" id="677174at2"/>
<dbReference type="Proteomes" id="UP000054404">
    <property type="component" value="Unassembled WGS sequence"/>
</dbReference>
<feature type="transmembrane region" description="Helical" evidence="1">
    <location>
        <begin position="6"/>
        <end position="22"/>
    </location>
</feature>
<reference evidence="2 3" key="1">
    <citation type="submission" date="2015-11" db="EMBL/GenBank/DDBJ databases">
        <title>Draft Genome Sequence of the Type Strain Trueperella bernardiae LCDC 89-0504T, Isolated from Blood Culture.</title>
        <authorList>
            <person name="Bernier A.-M."/>
            <person name="Bernard K."/>
        </authorList>
    </citation>
    <scope>NUCLEOTIDE SEQUENCE [LARGE SCALE GENOMIC DNA]</scope>
    <source>
        <strain evidence="2 3">LCDC 89-0504</strain>
    </source>
</reference>
<organism evidence="2 3">
    <name type="scientific">Trueperella bernardiae</name>
    <dbReference type="NCBI Taxonomy" id="59561"/>
    <lineage>
        <taxon>Bacteria</taxon>
        <taxon>Bacillati</taxon>
        <taxon>Actinomycetota</taxon>
        <taxon>Actinomycetes</taxon>
        <taxon>Actinomycetales</taxon>
        <taxon>Actinomycetaceae</taxon>
        <taxon>Trueperella</taxon>
    </lineage>
</organism>
<evidence type="ECO:0000256" key="1">
    <source>
        <dbReference type="SAM" id="Phobius"/>
    </source>
</evidence>
<dbReference type="EMBL" id="LNIZ01000005">
    <property type="protein sequence ID" value="KTF03880.1"/>
    <property type="molecule type" value="Genomic_DNA"/>
</dbReference>
<gene>
    <name evidence="2" type="ORF">AQZ59_01209</name>
</gene>
<dbReference type="AlphaFoldDB" id="A0A0W1KIN1"/>
<dbReference type="RefSeq" id="WP_062613758.1">
    <property type="nucleotide sequence ID" value="NZ_LNIZ01000005.1"/>
</dbReference>
<dbReference type="STRING" id="59561.AQZ59_01209"/>
<name>A0A0W1KIN1_9ACTO</name>